<accession>A0A1R3XPR6</accession>
<keyword evidence="1" id="KW-0732">Signal</keyword>
<evidence type="ECO:0000256" key="1">
    <source>
        <dbReference type="SAM" id="SignalP"/>
    </source>
</evidence>
<organism evidence="2 3">
    <name type="scientific">Pontibacter indicus</name>
    <dbReference type="NCBI Taxonomy" id="1317125"/>
    <lineage>
        <taxon>Bacteria</taxon>
        <taxon>Pseudomonadati</taxon>
        <taxon>Bacteroidota</taxon>
        <taxon>Cytophagia</taxon>
        <taxon>Cytophagales</taxon>
        <taxon>Hymenobacteraceae</taxon>
        <taxon>Pontibacter</taxon>
    </lineage>
</organism>
<sequence>MHPTSAFTRAILFCLLLVFGFSASAQNYRDSFRARNAFYAELGGNGDLLSANYDRIVYQKSLLKAAFRIGIASNQFFSAEEPGFYPVVPVEALGMIGRFQKHFEFGLGYTRRFTNEPDLLRNLYFSRIGFRYQNPTGGLVVRVGFTPFLSTESNTKSPGPAFIPRFGFSIGRSF</sequence>
<dbReference type="OrthoDB" id="966005at2"/>
<dbReference type="STRING" id="1317125.SAMN05444128_3270"/>
<evidence type="ECO:0000313" key="3">
    <source>
        <dbReference type="Proteomes" id="UP000187181"/>
    </source>
</evidence>
<dbReference type="AlphaFoldDB" id="A0A1R3XPR6"/>
<feature type="signal peptide" evidence="1">
    <location>
        <begin position="1"/>
        <end position="25"/>
    </location>
</feature>
<name>A0A1R3XPR6_9BACT</name>
<evidence type="ECO:0008006" key="4">
    <source>
        <dbReference type="Google" id="ProtNLM"/>
    </source>
</evidence>
<dbReference type="EMBL" id="FTPP01000003">
    <property type="protein sequence ID" value="SIT93857.1"/>
    <property type="molecule type" value="Genomic_DNA"/>
</dbReference>
<feature type="chain" id="PRO_5012503739" description="Outer membrane protein beta-barrel domain-containing protein" evidence="1">
    <location>
        <begin position="26"/>
        <end position="174"/>
    </location>
</feature>
<gene>
    <name evidence="2" type="ORF">SAMN05444128_3270</name>
</gene>
<protein>
    <recommendedName>
        <fullName evidence="4">Outer membrane protein beta-barrel domain-containing protein</fullName>
    </recommendedName>
</protein>
<proteinExistence type="predicted"/>
<dbReference type="RefSeq" id="WP_076671012.1">
    <property type="nucleotide sequence ID" value="NZ_FTPP01000003.1"/>
</dbReference>
<evidence type="ECO:0000313" key="2">
    <source>
        <dbReference type="EMBL" id="SIT93857.1"/>
    </source>
</evidence>
<reference evidence="3" key="1">
    <citation type="submission" date="2017-01" db="EMBL/GenBank/DDBJ databases">
        <authorList>
            <person name="Varghese N."/>
            <person name="Submissions S."/>
        </authorList>
    </citation>
    <scope>NUCLEOTIDE SEQUENCE [LARGE SCALE GENOMIC DNA]</scope>
    <source>
        <strain evidence="3">LP100</strain>
    </source>
</reference>
<dbReference type="Proteomes" id="UP000187181">
    <property type="component" value="Unassembled WGS sequence"/>
</dbReference>
<keyword evidence="3" id="KW-1185">Reference proteome</keyword>